<dbReference type="eggNOG" id="COG0265">
    <property type="taxonomic scope" value="Bacteria"/>
</dbReference>
<feature type="region of interest" description="Disordered" evidence="1">
    <location>
        <begin position="264"/>
        <end position="284"/>
    </location>
</feature>
<name>Q111L3_TRIEI</name>
<reference evidence="3" key="1">
    <citation type="submission" date="2006-06" db="EMBL/GenBank/DDBJ databases">
        <title>Complete sequence of Trichodesmium erythraeum IMS101.</title>
        <authorList>
            <consortium name="US DOE Joint Genome Institute"/>
            <person name="Copeland A."/>
            <person name="Lucas S."/>
            <person name="Lapidus A."/>
            <person name="Barry K."/>
            <person name="Detter J.C."/>
            <person name="Glavina del Rio T."/>
            <person name="Hammon N."/>
            <person name="Israni S."/>
            <person name="Dalin E."/>
            <person name="Tice H."/>
            <person name="Pitluck S."/>
            <person name="Kiss H."/>
            <person name="Munk A.C."/>
            <person name="Brettin T."/>
            <person name="Bruce D."/>
            <person name="Han C."/>
            <person name="Tapia R."/>
            <person name="Gilna P."/>
            <person name="Schmutz J."/>
            <person name="Larimer F."/>
            <person name="Land M."/>
            <person name="Hauser L."/>
            <person name="Kyrpides N."/>
            <person name="Kim E."/>
            <person name="Richardson P."/>
        </authorList>
    </citation>
    <scope>NUCLEOTIDE SEQUENCE [LARGE SCALE GENOMIC DNA]</scope>
    <source>
        <strain evidence="3">IMS101</strain>
    </source>
</reference>
<keyword evidence="2" id="KW-0812">Transmembrane</keyword>
<dbReference type="AlphaFoldDB" id="Q111L3"/>
<dbReference type="KEGG" id="ter:Tery_2616"/>
<keyword evidence="2" id="KW-1133">Transmembrane helix</keyword>
<accession>Q111L3</accession>
<proteinExistence type="predicted"/>
<dbReference type="HOGENOM" id="CLU_792117_0_0_3"/>
<protein>
    <submittedName>
        <fullName evidence="3">Uncharacterized protein</fullName>
    </submittedName>
</protein>
<gene>
    <name evidence="3" type="ordered locus">Tery_2616</name>
</gene>
<feature type="compositionally biased region" description="Basic and acidic residues" evidence="1">
    <location>
        <begin position="275"/>
        <end position="284"/>
    </location>
</feature>
<dbReference type="EMBL" id="CP000393">
    <property type="protein sequence ID" value="ABG51811.1"/>
    <property type="molecule type" value="Genomic_DNA"/>
</dbReference>
<feature type="transmembrane region" description="Helical" evidence="2">
    <location>
        <begin position="324"/>
        <end position="344"/>
    </location>
</feature>
<organism evidence="3">
    <name type="scientific">Trichodesmium erythraeum (strain IMS101)</name>
    <dbReference type="NCBI Taxonomy" id="203124"/>
    <lineage>
        <taxon>Bacteria</taxon>
        <taxon>Bacillati</taxon>
        <taxon>Cyanobacteriota</taxon>
        <taxon>Cyanophyceae</taxon>
        <taxon>Oscillatoriophycideae</taxon>
        <taxon>Oscillatoriales</taxon>
        <taxon>Microcoleaceae</taxon>
        <taxon>Trichodesmium</taxon>
    </lineage>
</organism>
<keyword evidence="2" id="KW-0472">Membrane</keyword>
<evidence type="ECO:0000313" key="3">
    <source>
        <dbReference type="EMBL" id="ABG51811.1"/>
    </source>
</evidence>
<evidence type="ECO:0000256" key="2">
    <source>
        <dbReference type="SAM" id="Phobius"/>
    </source>
</evidence>
<sequence length="350" mass="39667">MKYLIRVFGLTFLSLTLTNCSLCPKKIVSLLEPSILRLFYTNKPLISGETEAYNLLTPAHVVKKEGKNLLENNDGKVANVTKLEIFPSNINLALATFEQTGKKCNCNDPLLRIGNSNSFKTSSSVYTLGFALWGRQLLSEFAFGSVYTEERRRPGDGVYDQALSVSGNTEVPVMDQRVKFMAAHRKSDQEQEMVESLASRPPKLSESECQNFLEAVFLEGNIQGLTFSWGIPITLNFFREYSSKAIAVEIQEQEVELPEPLEEHRWKEEEEERGEIEPEGQKQLHKAEYKARQEELVEIQSLQLQKELMSEKQKKRATIGIGSFWVDFLIFGVGLNALVLYGVFSYTKKG</sequence>
<evidence type="ECO:0000256" key="1">
    <source>
        <dbReference type="SAM" id="MobiDB-lite"/>
    </source>
</evidence>